<feature type="compositionally biased region" description="Basic and acidic residues" evidence="4">
    <location>
        <begin position="876"/>
        <end position="896"/>
    </location>
</feature>
<dbReference type="PANTHER" id="PTHR19336:SF9">
    <property type="entry name" value="SPINDLE POLE BODY PROTEIN PPC89"/>
    <property type="match status" value="1"/>
</dbReference>
<dbReference type="PANTHER" id="PTHR19336">
    <property type="entry name" value="UNCHARACTERIZED DUF1167"/>
    <property type="match status" value="1"/>
</dbReference>
<dbReference type="AlphaFoldDB" id="A0A6G1JGZ3"/>
<evidence type="ECO:0000313" key="7">
    <source>
        <dbReference type="EMBL" id="KAF2689822.1"/>
    </source>
</evidence>
<dbReference type="EMBL" id="MU005571">
    <property type="protein sequence ID" value="KAF2689822.1"/>
    <property type="molecule type" value="Genomic_DNA"/>
</dbReference>
<feature type="compositionally biased region" description="Basic and acidic residues" evidence="4">
    <location>
        <begin position="700"/>
        <end position="737"/>
    </location>
</feature>
<feature type="compositionally biased region" description="Basic and acidic residues" evidence="4">
    <location>
        <begin position="645"/>
        <end position="672"/>
    </location>
</feature>
<feature type="region of interest" description="Disordered" evidence="4">
    <location>
        <begin position="1148"/>
        <end position="1184"/>
    </location>
</feature>
<feature type="region of interest" description="Disordered" evidence="4">
    <location>
        <begin position="855"/>
        <end position="921"/>
    </location>
</feature>
<keyword evidence="3" id="KW-0206">Cytoskeleton</keyword>
<evidence type="ECO:0000313" key="8">
    <source>
        <dbReference type="Proteomes" id="UP000799291"/>
    </source>
</evidence>
<feature type="compositionally biased region" description="Basic and acidic residues" evidence="4">
    <location>
        <begin position="171"/>
        <end position="186"/>
    </location>
</feature>
<feature type="compositionally biased region" description="Polar residues" evidence="4">
    <location>
        <begin position="738"/>
        <end position="750"/>
    </location>
</feature>
<keyword evidence="8" id="KW-1185">Reference proteome</keyword>
<feature type="compositionally biased region" description="Polar residues" evidence="4">
    <location>
        <begin position="238"/>
        <end position="258"/>
    </location>
</feature>
<evidence type="ECO:0000256" key="1">
    <source>
        <dbReference type="ARBA" id="ARBA00004267"/>
    </source>
</evidence>
<gene>
    <name evidence="7" type="ORF">K458DRAFT_356151</name>
</gene>
<dbReference type="Pfam" id="PF14197">
    <property type="entry name" value="Cep57_CLD_2"/>
    <property type="match status" value="1"/>
</dbReference>
<dbReference type="Proteomes" id="UP000799291">
    <property type="component" value="Unassembled WGS sequence"/>
</dbReference>
<comment type="subcellular location">
    <subcellularLocation>
        <location evidence="1">Cytoplasm</location>
        <location evidence="1">Cytoskeleton</location>
        <location evidence="1">Microtubule organizing center</location>
    </subcellularLocation>
</comment>
<feature type="compositionally biased region" description="Acidic residues" evidence="4">
    <location>
        <begin position="1164"/>
        <end position="1183"/>
    </location>
</feature>
<dbReference type="InterPro" id="IPR051756">
    <property type="entry name" value="Centrosomal_MT-associated"/>
</dbReference>
<feature type="compositionally biased region" description="Polar residues" evidence="4">
    <location>
        <begin position="20"/>
        <end position="29"/>
    </location>
</feature>
<evidence type="ECO:0000259" key="5">
    <source>
        <dbReference type="Pfam" id="PF06657"/>
    </source>
</evidence>
<feature type="region of interest" description="Disordered" evidence="4">
    <location>
        <begin position="112"/>
        <end position="283"/>
    </location>
</feature>
<evidence type="ECO:0000256" key="4">
    <source>
        <dbReference type="SAM" id="MobiDB-lite"/>
    </source>
</evidence>
<dbReference type="InterPro" id="IPR024957">
    <property type="entry name" value="Cep57_MT-bd_dom"/>
</dbReference>
<feature type="domain" description="PPC89 centrosome localisation" evidence="6">
    <location>
        <begin position="420"/>
        <end position="485"/>
    </location>
</feature>
<dbReference type="InterPro" id="IPR025925">
    <property type="entry name" value="PPC89_CLD"/>
</dbReference>
<evidence type="ECO:0000256" key="3">
    <source>
        <dbReference type="ARBA" id="ARBA00023212"/>
    </source>
</evidence>
<evidence type="ECO:0000256" key="2">
    <source>
        <dbReference type="ARBA" id="ARBA00022490"/>
    </source>
</evidence>
<reference evidence="7" key="1">
    <citation type="journal article" date="2020" name="Stud. Mycol.">
        <title>101 Dothideomycetes genomes: a test case for predicting lifestyles and emergence of pathogens.</title>
        <authorList>
            <person name="Haridas S."/>
            <person name="Albert R."/>
            <person name="Binder M."/>
            <person name="Bloem J."/>
            <person name="Labutti K."/>
            <person name="Salamov A."/>
            <person name="Andreopoulos B."/>
            <person name="Baker S."/>
            <person name="Barry K."/>
            <person name="Bills G."/>
            <person name="Bluhm B."/>
            <person name="Cannon C."/>
            <person name="Castanera R."/>
            <person name="Culley D."/>
            <person name="Daum C."/>
            <person name="Ezra D."/>
            <person name="Gonzalez J."/>
            <person name="Henrissat B."/>
            <person name="Kuo A."/>
            <person name="Liang C."/>
            <person name="Lipzen A."/>
            <person name="Lutzoni F."/>
            <person name="Magnuson J."/>
            <person name="Mondo S."/>
            <person name="Nolan M."/>
            <person name="Ohm R."/>
            <person name="Pangilinan J."/>
            <person name="Park H.-J."/>
            <person name="Ramirez L."/>
            <person name="Alfaro M."/>
            <person name="Sun H."/>
            <person name="Tritt A."/>
            <person name="Yoshinaga Y."/>
            <person name="Zwiers L.-H."/>
            <person name="Turgeon B."/>
            <person name="Goodwin S."/>
            <person name="Spatafora J."/>
            <person name="Crous P."/>
            <person name="Grigoriev I."/>
        </authorList>
    </citation>
    <scope>NUCLEOTIDE SEQUENCE</scope>
    <source>
        <strain evidence="7">CBS 122367</strain>
    </source>
</reference>
<feature type="region of interest" description="Disordered" evidence="4">
    <location>
        <begin position="389"/>
        <end position="412"/>
    </location>
</feature>
<accession>A0A6G1JGZ3</accession>
<feature type="domain" description="Cep57 centrosome microtubule-binding" evidence="5">
    <location>
        <begin position="1043"/>
        <end position="1119"/>
    </location>
</feature>
<feature type="region of interest" description="Disordered" evidence="4">
    <location>
        <begin position="645"/>
        <end position="755"/>
    </location>
</feature>
<dbReference type="GO" id="GO:0008017">
    <property type="term" value="F:microtubule binding"/>
    <property type="evidence" value="ECO:0007669"/>
    <property type="project" value="InterPro"/>
</dbReference>
<dbReference type="OrthoDB" id="76453at2759"/>
<dbReference type="Pfam" id="PF06657">
    <property type="entry name" value="Cep57_MT_bd"/>
    <property type="match status" value="1"/>
</dbReference>
<organism evidence="7 8">
    <name type="scientific">Lentithecium fluviatile CBS 122367</name>
    <dbReference type="NCBI Taxonomy" id="1168545"/>
    <lineage>
        <taxon>Eukaryota</taxon>
        <taxon>Fungi</taxon>
        <taxon>Dikarya</taxon>
        <taxon>Ascomycota</taxon>
        <taxon>Pezizomycotina</taxon>
        <taxon>Dothideomycetes</taxon>
        <taxon>Pleosporomycetidae</taxon>
        <taxon>Pleosporales</taxon>
        <taxon>Massarineae</taxon>
        <taxon>Lentitheciaceae</taxon>
        <taxon>Lentithecium</taxon>
    </lineage>
</organism>
<evidence type="ECO:0000259" key="6">
    <source>
        <dbReference type="Pfam" id="PF14197"/>
    </source>
</evidence>
<dbReference type="GO" id="GO:0005815">
    <property type="term" value="C:microtubule organizing center"/>
    <property type="evidence" value="ECO:0007669"/>
    <property type="project" value="UniProtKB-SubCell"/>
</dbReference>
<proteinExistence type="predicted"/>
<feature type="region of interest" description="Disordered" evidence="4">
    <location>
        <begin position="1"/>
        <end position="51"/>
    </location>
</feature>
<sequence>MQSSPPHSDGKARAIRELSASLNRSQRSISPVHPPPSDSNPTKRSGFGEDTLDFFDNEDVLMSTQHKIDEDTNTLPQYPRMRSTAKKINSWRPLHSEQPNPDTSMVNKMFHDFNSGSDGEDMSIEQARGNGGHRSNRSTPAKMKSRDFDSLYDITPPTNRSRKSYVAETGSLRRDAQIRRASRNDMDETASPRPASARKSFVGASNQERRRPSLAQLHAKVSEDESSFVEERPPTVTLPHSKNSRWGNTRPRQTSLQTDGVADGSPRVHATPRSRPATAQNATAQSFVLPDMPNLTELVSGMFEDGTPVFSKTVPARSRFAAPNNGGRRQPNHIPVDSVPIPQDEKAIFAALQLLQDKVSQMEHERAEAEKKMEEQELEIIELKATTQAQERLRRSDSALGSTDGEGSGKGTWRVEKTRLDATVQTLRTKLDRAERKTAVLDIEKKRLTTERDNLTSQLGVAFQTCEELKLEKEALRSENDALRQEIDSLRADNEMLRVQLEQEEAHYREETVQLRRQVDQTENATQRQNATLQNELARVRAQQDEHTQQLARKDIELRKARQEQAEYARLKAHHEALKSQLASLKAKREEDIRRWSSQEAALKSKVETRDETIRLFQDANQEQTNEAMRLDNEHLREELAQLAAQHEEDNQHWSRKESELKRKISQREEAAQHAVDMTQEVLSLRQANGQRRSAPAPASRDKENGYDEPVQHKSSYGREENTRTRIRNRVQEESRNSRANASFQSSNVEESPRKSYIKITRASQRTSLPADLSRSASAPISPRKIVEVDSDAESTTDISLAPRGTPYVMRGGASGRPSATTVQPPADLDLTELSFIDSAQIAQLRRQLEEERAAARGRAVSVPLERPTRDNTIQSERRTREDTVRSERQAREDTVRSVASAGSARRPSLPRKSSMKDATTRTNVTQFEEDVTGNVSNIDTANVDHTQTRQSAVDASLLSNTSRRRRSAPTEMTSAFIVPDIKIDTRKQSTVKIDTTQDIHSKHHDNDNCTYCRREAKSGSTDPLRVPKLLPVSSRMPDDVDATLRPSRSPKEALALVVKELQDERAHLHMELAVMRAMLESHDPSLGRKKRVQIQQAVSQLLAKIQTRDDQIYHLYDVLEGQQDHDITEQFIEDVTEQIRAEDAEIEKKSKEKKVTIQSFHEDEGEESAEDLPWEGFEDDTADRDFVGIGSRVGVY</sequence>
<keyword evidence="2" id="KW-0963">Cytoplasm</keyword>
<name>A0A6G1JGZ3_9PLEO</name>
<evidence type="ECO:0008006" key="9">
    <source>
        <dbReference type="Google" id="ProtNLM"/>
    </source>
</evidence>
<protein>
    <recommendedName>
        <fullName evidence="9">Cep57 centrosome microtubule-binding domain-containing protein</fullName>
    </recommendedName>
</protein>